<organism evidence="4 5">
    <name type="scientific">Prochlorococcus marinus (strain MIT 9303)</name>
    <dbReference type="NCBI Taxonomy" id="59922"/>
    <lineage>
        <taxon>Bacteria</taxon>
        <taxon>Bacillati</taxon>
        <taxon>Cyanobacteriota</taxon>
        <taxon>Cyanophyceae</taxon>
        <taxon>Synechococcales</taxon>
        <taxon>Prochlorococcaceae</taxon>
        <taxon>Prochlorococcus</taxon>
    </lineage>
</organism>
<evidence type="ECO:0000256" key="1">
    <source>
        <dbReference type="SAM" id="Phobius"/>
    </source>
</evidence>
<evidence type="ECO:0000313" key="5">
    <source>
        <dbReference type="Proteomes" id="UP000002274"/>
    </source>
</evidence>
<evidence type="ECO:0000313" key="4">
    <source>
        <dbReference type="EMBL" id="ABM78303.1"/>
    </source>
</evidence>
<feature type="transmembrane region" description="Helical" evidence="1">
    <location>
        <begin position="202"/>
        <end position="225"/>
    </location>
</feature>
<feature type="transmembrane region" description="Helical" evidence="1">
    <location>
        <begin position="237"/>
        <end position="255"/>
    </location>
</feature>
<reference evidence="4 5" key="1">
    <citation type="journal article" date="2007" name="PLoS Genet.">
        <title>Patterns and implications of gene gain and loss in the evolution of Prochlorococcus.</title>
        <authorList>
            <person name="Kettler G.C."/>
            <person name="Martiny A.C."/>
            <person name="Huang K."/>
            <person name="Zucker J."/>
            <person name="Coleman M.L."/>
            <person name="Rodrigue S."/>
            <person name="Chen F."/>
            <person name="Lapidus A."/>
            <person name="Ferriera S."/>
            <person name="Johnson J."/>
            <person name="Steglich C."/>
            <person name="Church G.M."/>
            <person name="Richardson P."/>
            <person name="Chisholm S.W."/>
        </authorList>
    </citation>
    <scope>NUCLEOTIDE SEQUENCE [LARGE SCALE GENOMIC DNA]</scope>
    <source>
        <strain evidence="4 5">MIT 9303</strain>
    </source>
</reference>
<protein>
    <recommendedName>
        <fullName evidence="3">TPM domain-containing protein</fullName>
    </recommendedName>
</protein>
<name>A2C9Z3_PROM3</name>
<dbReference type="PANTHER" id="PTHR35514:SF1">
    <property type="entry name" value="THYLAKOID LUMENAL 15.0 KDA PROTEIN 2, CHLOROPLASTIC"/>
    <property type="match status" value="1"/>
</dbReference>
<evidence type="ECO:0000259" key="3">
    <source>
        <dbReference type="Pfam" id="PF04536"/>
    </source>
</evidence>
<dbReference type="RefSeq" id="WP_011826194.1">
    <property type="nucleotide sequence ID" value="NC_008820.1"/>
</dbReference>
<dbReference type="KEGG" id="pmf:P9303_15591"/>
<sequence length="269" mass="29811">MGAHQRQRPFKSLLACLLCLLCCAGSVYAYDNPELLPQQQTPVIDLAKVFSEGQLTNLEKSLDDFETRTGWKLRVLTQYERTPGLAVREYWGLDERSLLVVADPRGGNLLNFNVGDALYALMPRTYWVELQTRYGNQFYVKDHGEDIAILDSLNAVETCLDRGGCQFVPGLPLEQWLLTFTTSLIGGLVAGFASYPRKEGELIAWPWLLLASPLWIMLFGIFGIAPVVSRTSDLLPLLRNGLGFLGGAVTAYVIAQATLGGRQKPESEP</sequence>
<dbReference type="STRING" id="59922.P9303_15591"/>
<dbReference type="PANTHER" id="PTHR35514">
    <property type="entry name" value="THYLAKOID LUMENAL 15.0 KDA PROTEIN 2, CHLOROPLASTIC"/>
    <property type="match status" value="1"/>
</dbReference>
<feature type="domain" description="TPM" evidence="3">
    <location>
        <begin position="43"/>
        <end position="137"/>
    </location>
</feature>
<feature type="signal peptide" evidence="2">
    <location>
        <begin position="1"/>
        <end position="29"/>
    </location>
</feature>
<keyword evidence="1" id="KW-1133">Transmembrane helix</keyword>
<evidence type="ECO:0000256" key="2">
    <source>
        <dbReference type="SAM" id="SignalP"/>
    </source>
</evidence>
<keyword evidence="2" id="KW-0732">Signal</keyword>
<dbReference type="Proteomes" id="UP000002274">
    <property type="component" value="Chromosome"/>
</dbReference>
<dbReference type="Pfam" id="PF04536">
    <property type="entry name" value="TPM_phosphatase"/>
    <property type="match status" value="1"/>
</dbReference>
<keyword evidence="1" id="KW-0472">Membrane</keyword>
<dbReference type="InterPro" id="IPR007621">
    <property type="entry name" value="TPM_dom"/>
</dbReference>
<feature type="chain" id="PRO_5002642998" description="TPM domain-containing protein" evidence="2">
    <location>
        <begin position="30"/>
        <end position="269"/>
    </location>
</feature>
<dbReference type="AlphaFoldDB" id="A2C9Z3"/>
<proteinExistence type="predicted"/>
<dbReference type="EMBL" id="CP000554">
    <property type="protein sequence ID" value="ABM78303.1"/>
    <property type="molecule type" value="Genomic_DNA"/>
</dbReference>
<gene>
    <name evidence="4" type="ordered locus">P9303_15591</name>
</gene>
<dbReference type="BioCyc" id="PMAR59922:G1G80-1354-MONOMER"/>
<dbReference type="HOGENOM" id="CLU_078529_0_0_3"/>
<accession>A2C9Z3</accession>
<keyword evidence="1" id="KW-0812">Transmembrane</keyword>
<feature type="transmembrane region" description="Helical" evidence="1">
    <location>
        <begin position="176"/>
        <end position="195"/>
    </location>
</feature>